<organism evidence="6">
    <name type="scientific">Chloropicon laureae</name>
    <dbReference type="NCBI Taxonomy" id="464258"/>
    <lineage>
        <taxon>Eukaryota</taxon>
        <taxon>Viridiplantae</taxon>
        <taxon>Chlorophyta</taxon>
        <taxon>Chloropicophyceae</taxon>
        <taxon>Chloropicales</taxon>
        <taxon>Chloropicaceae</taxon>
        <taxon>Chloropicon</taxon>
    </lineage>
</organism>
<accession>A0A7S3E3D6</accession>
<reference evidence="6" key="1">
    <citation type="submission" date="2021-01" db="EMBL/GenBank/DDBJ databases">
        <authorList>
            <person name="Corre E."/>
            <person name="Pelletier E."/>
            <person name="Niang G."/>
            <person name="Scheremetjew M."/>
            <person name="Finn R."/>
            <person name="Kale V."/>
            <person name="Holt S."/>
            <person name="Cochrane G."/>
            <person name="Meng A."/>
            <person name="Brown T."/>
            <person name="Cohen L."/>
        </authorList>
    </citation>
    <scope>NUCLEOTIDE SEQUENCE</scope>
    <source>
        <strain evidence="6">RCC856</strain>
    </source>
</reference>
<evidence type="ECO:0000313" key="6">
    <source>
        <dbReference type="EMBL" id="CAE0019112.1"/>
    </source>
</evidence>
<comment type="similarity">
    <text evidence="3">Belongs to the acetyltransferase family. ARD1 subfamily.</text>
</comment>
<evidence type="ECO:0000256" key="2">
    <source>
        <dbReference type="ARBA" id="ARBA00023315"/>
    </source>
</evidence>
<dbReference type="AlphaFoldDB" id="A0A7S3E3D6"/>
<dbReference type="EMBL" id="HBHU01006876">
    <property type="protein sequence ID" value="CAE0019112.1"/>
    <property type="molecule type" value="Transcribed_RNA"/>
</dbReference>
<dbReference type="GO" id="GO:0031416">
    <property type="term" value="C:NatB complex"/>
    <property type="evidence" value="ECO:0007669"/>
    <property type="project" value="TreeGrafter"/>
</dbReference>
<dbReference type="InterPro" id="IPR000182">
    <property type="entry name" value="GNAT_dom"/>
</dbReference>
<dbReference type="InterPro" id="IPR051646">
    <property type="entry name" value="NatB_acetyltransferase_subunit"/>
</dbReference>
<name>A0A7S3E3D6_9CHLO</name>
<feature type="domain" description="N-acetyltransferase" evidence="5">
    <location>
        <begin position="2"/>
        <end position="151"/>
    </location>
</feature>
<evidence type="ECO:0000256" key="3">
    <source>
        <dbReference type="ARBA" id="ARBA00025786"/>
    </source>
</evidence>
<proteinExistence type="inferred from homology"/>
<dbReference type="InterPro" id="IPR016181">
    <property type="entry name" value="Acyl_CoA_acyltransferase"/>
</dbReference>
<keyword evidence="2" id="KW-0012">Acyltransferase</keyword>
<feature type="region of interest" description="Disordered" evidence="4">
    <location>
        <begin position="152"/>
        <end position="174"/>
    </location>
</feature>
<dbReference type="FunFam" id="3.40.630.30:FF:000034">
    <property type="entry name" value="N-alpha-acetyltransferase 20"/>
    <property type="match status" value="1"/>
</dbReference>
<protein>
    <recommendedName>
        <fullName evidence="5">N-acetyltransferase domain-containing protein</fullName>
    </recommendedName>
</protein>
<sequence length="174" mass="20274">MCSVRSFVTDDLFNFNHVNLDLLTETYNLPFYLRYLANWPEYFLSTQAPNGECMGYIMGKAEGVGENWHGHISAVTVAPRYRRLGLAAMLIDALEDITEQVADGYFVDLFVRKSNLLAINMYQKFGYVVYRRVIGYYGREEDAYDMRKAMKRDKDKKSMVPLDHPIYPEDLEHD</sequence>
<dbReference type="Pfam" id="PF00583">
    <property type="entry name" value="Acetyltransf_1"/>
    <property type="match status" value="1"/>
</dbReference>
<dbReference type="CDD" id="cd04301">
    <property type="entry name" value="NAT_SF"/>
    <property type="match status" value="1"/>
</dbReference>
<dbReference type="GO" id="GO:0004596">
    <property type="term" value="F:protein-N-terminal amino-acid acetyltransferase activity"/>
    <property type="evidence" value="ECO:0007669"/>
    <property type="project" value="TreeGrafter"/>
</dbReference>
<evidence type="ECO:0000259" key="5">
    <source>
        <dbReference type="PROSITE" id="PS51186"/>
    </source>
</evidence>
<dbReference type="SUPFAM" id="SSF55729">
    <property type="entry name" value="Acyl-CoA N-acyltransferases (Nat)"/>
    <property type="match status" value="1"/>
</dbReference>
<evidence type="ECO:0000256" key="1">
    <source>
        <dbReference type="ARBA" id="ARBA00022679"/>
    </source>
</evidence>
<keyword evidence="1" id="KW-0808">Transferase</keyword>
<dbReference type="PROSITE" id="PS51186">
    <property type="entry name" value="GNAT"/>
    <property type="match status" value="1"/>
</dbReference>
<dbReference type="Gene3D" id="3.40.630.30">
    <property type="match status" value="1"/>
</dbReference>
<evidence type="ECO:0000256" key="4">
    <source>
        <dbReference type="SAM" id="MobiDB-lite"/>
    </source>
</evidence>
<dbReference type="PANTHER" id="PTHR45910:SF1">
    <property type="entry name" value="N-ALPHA-ACETYLTRANSFERASE 20"/>
    <property type="match status" value="1"/>
</dbReference>
<gene>
    <name evidence="6" type="ORF">CLAU1311_LOCUS4436</name>
</gene>
<dbReference type="PANTHER" id="PTHR45910">
    <property type="entry name" value="N-ALPHA-ACETYLTRANSFERASE 20"/>
    <property type="match status" value="1"/>
</dbReference>